<evidence type="ECO:0000256" key="2">
    <source>
        <dbReference type="SAM" id="MobiDB-lite"/>
    </source>
</evidence>
<evidence type="ECO:0000313" key="4">
    <source>
        <dbReference type="EMBL" id="ATA57733.1"/>
    </source>
</evidence>
<gene>
    <name evidence="4" type="ORF">CKY39_13625</name>
</gene>
<dbReference type="EMBL" id="CP023284">
    <property type="protein sequence ID" value="ATA57733.1"/>
    <property type="molecule type" value="Genomic_DNA"/>
</dbReference>
<dbReference type="RefSeq" id="WP_095747551.1">
    <property type="nucleotide sequence ID" value="NZ_CP023284.1"/>
</dbReference>
<feature type="compositionally biased region" description="Polar residues" evidence="2">
    <location>
        <begin position="1"/>
        <end position="15"/>
    </location>
</feature>
<accession>A0A250DUV5</accession>
<dbReference type="Gene3D" id="3.30.530.20">
    <property type="match status" value="1"/>
</dbReference>
<feature type="region of interest" description="Disordered" evidence="2">
    <location>
        <begin position="1"/>
        <end position="32"/>
    </location>
</feature>
<dbReference type="InterPro" id="IPR013538">
    <property type="entry name" value="ASHA1/2-like_C"/>
</dbReference>
<dbReference type="Pfam" id="PF08327">
    <property type="entry name" value="AHSA1"/>
    <property type="match status" value="1"/>
</dbReference>
<protein>
    <submittedName>
        <fullName evidence="4">ATPase</fullName>
    </submittedName>
</protein>
<dbReference type="KEGG" id="vbo:CKY39_13625"/>
<evidence type="ECO:0000313" key="5">
    <source>
        <dbReference type="Proteomes" id="UP000217154"/>
    </source>
</evidence>
<evidence type="ECO:0000259" key="3">
    <source>
        <dbReference type="Pfam" id="PF08327"/>
    </source>
</evidence>
<evidence type="ECO:0000256" key="1">
    <source>
        <dbReference type="ARBA" id="ARBA00006817"/>
    </source>
</evidence>
<sequence>MHWRAFSTTRRTPNGETFPGDTAGPGTDRPSLTLRRHFRVSPAKVWRAWTDPQALKHWFGPEEIVDVPLAEVDLRVGGRFRVTMLAADGETHDVSGTYLEVVPERRLVFSWAWRSTPERESRVTVQLEPDAGGCELVLMHQQFFDEAARDGHNHGWTGSLVKLESWLLAGDTG</sequence>
<comment type="similarity">
    <text evidence="1">Belongs to the AHA1 family.</text>
</comment>
<dbReference type="CDD" id="cd07814">
    <property type="entry name" value="SRPBCC_CalC_Aha1-like"/>
    <property type="match status" value="1"/>
</dbReference>
<name>A0A250DUV5_9BURK</name>
<reference evidence="4 5" key="1">
    <citation type="submission" date="2017-09" db="EMBL/GenBank/DDBJ databases">
        <title>The diverse metabolic capabilities of V. boronicumulans make it an excellent choice for continued studies on novel biodegradation.</title>
        <authorList>
            <person name="Sun S."/>
        </authorList>
    </citation>
    <scope>NUCLEOTIDE SEQUENCE [LARGE SCALE GENOMIC DNA]</scope>
    <source>
        <strain evidence="4 5">J1</strain>
    </source>
</reference>
<proteinExistence type="inferred from homology"/>
<dbReference type="Proteomes" id="UP000217154">
    <property type="component" value="Chromosome"/>
</dbReference>
<organism evidence="4 5">
    <name type="scientific">Variovorax boronicumulans</name>
    <dbReference type="NCBI Taxonomy" id="436515"/>
    <lineage>
        <taxon>Bacteria</taxon>
        <taxon>Pseudomonadati</taxon>
        <taxon>Pseudomonadota</taxon>
        <taxon>Betaproteobacteria</taxon>
        <taxon>Burkholderiales</taxon>
        <taxon>Comamonadaceae</taxon>
        <taxon>Variovorax</taxon>
    </lineage>
</organism>
<dbReference type="SUPFAM" id="SSF55961">
    <property type="entry name" value="Bet v1-like"/>
    <property type="match status" value="1"/>
</dbReference>
<feature type="domain" description="Activator of Hsp90 ATPase homologue 1/2-like C-terminal" evidence="3">
    <location>
        <begin position="40"/>
        <end position="165"/>
    </location>
</feature>
<dbReference type="InterPro" id="IPR023393">
    <property type="entry name" value="START-like_dom_sf"/>
</dbReference>
<dbReference type="AlphaFoldDB" id="A0A250DUV5"/>